<reference evidence="2" key="1">
    <citation type="journal article" date="2019" name="Int. J. Syst. Evol. Microbiol.">
        <title>The Global Catalogue of Microorganisms (GCM) 10K type strain sequencing project: providing services to taxonomists for standard genome sequencing and annotation.</title>
        <authorList>
            <consortium name="The Broad Institute Genomics Platform"/>
            <consortium name="The Broad Institute Genome Sequencing Center for Infectious Disease"/>
            <person name="Wu L."/>
            <person name="Ma J."/>
        </authorList>
    </citation>
    <scope>NUCLEOTIDE SEQUENCE [LARGE SCALE GENOMIC DNA]</scope>
    <source>
        <strain evidence="2">JCM 16703</strain>
    </source>
</reference>
<dbReference type="PANTHER" id="PTHR30528">
    <property type="entry name" value="CYTOPLASMIC PROTEIN"/>
    <property type="match status" value="1"/>
</dbReference>
<evidence type="ECO:0000313" key="1">
    <source>
        <dbReference type="EMBL" id="GAA4111939.1"/>
    </source>
</evidence>
<comment type="caution">
    <text evidence="1">The sequence shown here is derived from an EMBL/GenBank/DDBJ whole genome shotgun (WGS) entry which is preliminary data.</text>
</comment>
<dbReference type="Proteomes" id="UP001501495">
    <property type="component" value="Unassembled WGS sequence"/>
</dbReference>
<sequence>MLLLRRDDARRIAVRAQLLGGGPEPTLPTLPQMLHRLAGVQVDLTAAVARSADLVARARVPGFRSGELEDLADVREILEIAGFWRPAEDLALYAAEMARWPGDDAAPWQLERLSWLAANAEAHAGVLAQLAADGPTRPRDLDVRCARPWRSSGWTDGKDVQQLVELLLARGELAVAGRRGRDRLVDLAERVYPEVEAWPYEEALRERDRRRLAALGIARAQRPETPGEPDHVGDAGVPAVVEDVAGEWRVDPALLDAPPVEEDAVALLSPLDRLVMDRLRARELFGFDYRLEMYQPAAKRQWGYWAMPVLVGDRLVGKLDAAADRKDGVLRVHAVHRDADGPIEWPGAWVEAVDAAIDDLAAWLGLERVEA</sequence>
<protein>
    <submittedName>
        <fullName evidence="1">Crosslink repair DNA glycosylase YcaQ family protein</fullName>
    </submittedName>
</protein>
<name>A0ABP7XCT8_9ACTN</name>
<dbReference type="RefSeq" id="WP_344731939.1">
    <property type="nucleotide sequence ID" value="NZ_BAAAZH010000006.1"/>
</dbReference>
<dbReference type="EMBL" id="BAAAZH010000006">
    <property type="protein sequence ID" value="GAA4111939.1"/>
    <property type="molecule type" value="Genomic_DNA"/>
</dbReference>
<proteinExistence type="predicted"/>
<evidence type="ECO:0000313" key="2">
    <source>
        <dbReference type="Proteomes" id="UP001501495"/>
    </source>
</evidence>
<keyword evidence="2" id="KW-1185">Reference proteome</keyword>
<accession>A0ABP7XCT8</accession>
<dbReference type="PANTHER" id="PTHR30528:SF0">
    <property type="entry name" value="CYTOPLASMIC PROTEIN"/>
    <property type="match status" value="1"/>
</dbReference>
<gene>
    <name evidence="1" type="ORF">GCM10022215_08020</name>
</gene>
<organism evidence="1 2">
    <name type="scientific">Nocardioides fonticola</name>
    <dbReference type="NCBI Taxonomy" id="450363"/>
    <lineage>
        <taxon>Bacteria</taxon>
        <taxon>Bacillati</taxon>
        <taxon>Actinomycetota</taxon>
        <taxon>Actinomycetes</taxon>
        <taxon>Propionibacteriales</taxon>
        <taxon>Nocardioidaceae</taxon>
        <taxon>Nocardioides</taxon>
    </lineage>
</organism>
<dbReference type="InterPro" id="IPR009351">
    <property type="entry name" value="AlkZ-like"/>
</dbReference>
<dbReference type="Pfam" id="PF06224">
    <property type="entry name" value="AlkZ-like"/>
    <property type="match status" value="1"/>
</dbReference>